<dbReference type="Pfam" id="PF21981">
    <property type="entry name" value="RecX_HTH3"/>
    <property type="match status" value="2"/>
</dbReference>
<feature type="domain" description="RecX second three-helical" evidence="6">
    <location>
        <begin position="110"/>
        <end position="151"/>
    </location>
</feature>
<reference evidence="10" key="1">
    <citation type="journal article" date="2019" name="Int. J. Syst. Evol. Microbiol.">
        <title>The Global Catalogue of Microorganisms (GCM) 10K type strain sequencing project: providing services to taxonomists for standard genome sequencing and annotation.</title>
        <authorList>
            <consortium name="The Broad Institute Genomics Platform"/>
            <consortium name="The Broad Institute Genome Sequencing Center for Infectious Disease"/>
            <person name="Wu L."/>
            <person name="Ma J."/>
        </authorList>
    </citation>
    <scope>NUCLEOTIDE SEQUENCE [LARGE SCALE GENOMIC DNA]</scope>
    <source>
        <strain evidence="10">CGMCC 1.12376</strain>
    </source>
</reference>
<comment type="caution">
    <text evidence="9">The sequence shown here is derived from an EMBL/GenBank/DDBJ whole genome shotgun (WGS) entry which is preliminary data.</text>
</comment>
<keyword evidence="10" id="KW-1185">Reference proteome</keyword>
<feature type="domain" description="RecX first three-helical" evidence="8">
    <location>
        <begin position="65"/>
        <end position="103"/>
    </location>
</feature>
<evidence type="ECO:0000256" key="4">
    <source>
        <dbReference type="ARBA" id="ARBA00022490"/>
    </source>
</evidence>
<dbReference type="Pfam" id="PF21982">
    <property type="entry name" value="RecX_HTH1"/>
    <property type="match status" value="1"/>
</dbReference>
<feature type="domain" description="RecX third three-helical" evidence="7">
    <location>
        <begin position="214"/>
        <end position="262"/>
    </location>
</feature>
<proteinExistence type="inferred from homology"/>
<evidence type="ECO:0000256" key="1">
    <source>
        <dbReference type="ARBA" id="ARBA00004496"/>
    </source>
</evidence>
<dbReference type="Proteomes" id="UP001597221">
    <property type="component" value="Unassembled WGS sequence"/>
</dbReference>
<evidence type="ECO:0000256" key="5">
    <source>
        <dbReference type="HAMAP-Rule" id="MF_01114"/>
    </source>
</evidence>
<dbReference type="HAMAP" id="MF_01114">
    <property type="entry name" value="RecX"/>
    <property type="match status" value="1"/>
</dbReference>
<keyword evidence="4 5" id="KW-0963">Cytoplasm</keyword>
<dbReference type="InterPro" id="IPR053926">
    <property type="entry name" value="RecX_HTH_1st"/>
</dbReference>
<dbReference type="Pfam" id="PF02631">
    <property type="entry name" value="RecX_HTH2"/>
    <property type="match status" value="1"/>
</dbReference>
<accession>A0ABW4HQ34</accession>
<evidence type="ECO:0000256" key="3">
    <source>
        <dbReference type="ARBA" id="ARBA00018111"/>
    </source>
</evidence>
<dbReference type="InterPro" id="IPR036388">
    <property type="entry name" value="WH-like_DNA-bd_sf"/>
</dbReference>
<evidence type="ECO:0000259" key="8">
    <source>
        <dbReference type="Pfam" id="PF21982"/>
    </source>
</evidence>
<dbReference type="PANTHER" id="PTHR33602:SF1">
    <property type="entry name" value="REGULATORY PROTEIN RECX FAMILY PROTEIN"/>
    <property type="match status" value="1"/>
</dbReference>
<dbReference type="RefSeq" id="WP_349774314.1">
    <property type="nucleotide sequence ID" value="NZ_JAMBON010000003.1"/>
</dbReference>
<dbReference type="EMBL" id="JBHUDE010000033">
    <property type="protein sequence ID" value="MFD1607272.1"/>
    <property type="molecule type" value="Genomic_DNA"/>
</dbReference>
<dbReference type="Gene3D" id="1.10.10.10">
    <property type="entry name" value="Winged helix-like DNA-binding domain superfamily/Winged helix DNA-binding domain"/>
    <property type="match status" value="4"/>
</dbReference>
<evidence type="ECO:0000259" key="7">
    <source>
        <dbReference type="Pfam" id="PF21981"/>
    </source>
</evidence>
<sequence>MVLKKITRITVQQKNKNRYNIFLADEYAFSVDEAILIEFGLRKGLELDEAAINKIVQKEKLYQFYTQSINYLSYRMRTKKEVYDYLKKKEVEPEYIDEIIDRLTKEKLLDDREFAEAFVRTRINTSTKGPKVIAQELREKGVSAKIVADVLELYTTEKQFDKVYKIMEKKLRQSSKHAFRKRLEQIQVNLMQKGFSREIIQEVAVNFSDQKDADAEWEALVFQGEKLLRKYQNKFSGFELRNKLTEGLYRKGFSFDLIQRFIQESLEQE</sequence>
<evidence type="ECO:0000256" key="2">
    <source>
        <dbReference type="ARBA" id="ARBA00009695"/>
    </source>
</evidence>
<protein>
    <recommendedName>
        <fullName evidence="3 5">Regulatory protein RecX</fullName>
    </recommendedName>
</protein>
<evidence type="ECO:0000259" key="6">
    <source>
        <dbReference type="Pfam" id="PF02631"/>
    </source>
</evidence>
<gene>
    <name evidence="5 9" type="primary">recX</name>
    <name evidence="9" type="ORF">ACFSBH_06380</name>
</gene>
<dbReference type="PANTHER" id="PTHR33602">
    <property type="entry name" value="REGULATORY PROTEIN RECX FAMILY PROTEIN"/>
    <property type="match status" value="1"/>
</dbReference>
<evidence type="ECO:0000313" key="9">
    <source>
        <dbReference type="EMBL" id="MFD1607272.1"/>
    </source>
</evidence>
<dbReference type="NCBIfam" id="NF010733">
    <property type="entry name" value="PRK14135.1"/>
    <property type="match status" value="1"/>
</dbReference>
<dbReference type="InterPro" id="IPR053924">
    <property type="entry name" value="RecX_HTH_2nd"/>
</dbReference>
<evidence type="ECO:0000313" key="10">
    <source>
        <dbReference type="Proteomes" id="UP001597221"/>
    </source>
</evidence>
<organism evidence="9 10">
    <name type="scientific">Oceanobacillus luteolus</name>
    <dbReference type="NCBI Taxonomy" id="1274358"/>
    <lineage>
        <taxon>Bacteria</taxon>
        <taxon>Bacillati</taxon>
        <taxon>Bacillota</taxon>
        <taxon>Bacilli</taxon>
        <taxon>Bacillales</taxon>
        <taxon>Bacillaceae</taxon>
        <taxon>Oceanobacillus</taxon>
    </lineage>
</organism>
<dbReference type="InterPro" id="IPR053925">
    <property type="entry name" value="RecX_HTH_3rd"/>
</dbReference>
<comment type="function">
    <text evidence="5">Modulates RecA activity.</text>
</comment>
<comment type="similarity">
    <text evidence="2 5">Belongs to the RecX family.</text>
</comment>
<dbReference type="InterPro" id="IPR003783">
    <property type="entry name" value="Regulatory_RecX"/>
</dbReference>
<feature type="domain" description="RecX third three-helical" evidence="7">
    <location>
        <begin position="157"/>
        <end position="203"/>
    </location>
</feature>
<comment type="subcellular location">
    <subcellularLocation>
        <location evidence="1 5">Cytoplasm</location>
    </subcellularLocation>
</comment>
<name>A0ABW4HQ34_9BACI</name>